<keyword evidence="3" id="KW-1185">Reference proteome</keyword>
<reference evidence="2 3" key="1">
    <citation type="submission" date="2022-07" db="EMBL/GenBank/DDBJ databases">
        <title>Genome-wide signatures of adaptation to extreme environments.</title>
        <authorList>
            <person name="Cho C.H."/>
            <person name="Yoon H.S."/>
        </authorList>
    </citation>
    <scope>NUCLEOTIDE SEQUENCE [LARGE SCALE GENOMIC DNA]</scope>
    <source>
        <strain evidence="2 3">108.79 E11</strain>
    </source>
</reference>
<dbReference type="GO" id="GO:0005634">
    <property type="term" value="C:nucleus"/>
    <property type="evidence" value="ECO:0007669"/>
    <property type="project" value="TreeGrafter"/>
</dbReference>
<organism evidence="2 3">
    <name type="scientific">Galdieria yellowstonensis</name>
    <dbReference type="NCBI Taxonomy" id="3028027"/>
    <lineage>
        <taxon>Eukaryota</taxon>
        <taxon>Rhodophyta</taxon>
        <taxon>Bangiophyceae</taxon>
        <taxon>Galdieriales</taxon>
        <taxon>Galdieriaceae</taxon>
        <taxon>Galdieria</taxon>
    </lineage>
</organism>
<dbReference type="GO" id="GO:0004725">
    <property type="term" value="F:protein tyrosine phosphatase activity"/>
    <property type="evidence" value="ECO:0007669"/>
    <property type="project" value="TreeGrafter"/>
</dbReference>
<dbReference type="SUPFAM" id="SSF52821">
    <property type="entry name" value="Rhodanese/Cell cycle control phosphatase"/>
    <property type="match status" value="1"/>
</dbReference>
<gene>
    <name evidence="2" type="ORF">GAYE_SCF03G2236</name>
</gene>
<sequence>MAQVAKPPLLVMTPEKLVECLRQGELRSGKLVLVDVRDEDRSLGYIIGSHWLPSEEFYKDVAASVDSILKTYASAKKFVFHCQLSKIRGPSCASLFREEVARNHPKRAADTQVYVLEGGFQAFASTYGRDEDLVSGV</sequence>
<dbReference type="Pfam" id="PF00581">
    <property type="entry name" value="Rhodanese"/>
    <property type="match status" value="1"/>
</dbReference>
<name>A0AAV9IAR6_9RHOD</name>
<evidence type="ECO:0000313" key="3">
    <source>
        <dbReference type="Proteomes" id="UP001300502"/>
    </source>
</evidence>
<dbReference type="GO" id="GO:0005737">
    <property type="term" value="C:cytoplasm"/>
    <property type="evidence" value="ECO:0007669"/>
    <property type="project" value="TreeGrafter"/>
</dbReference>
<dbReference type="InterPro" id="IPR001763">
    <property type="entry name" value="Rhodanese-like_dom"/>
</dbReference>
<dbReference type="Gene3D" id="3.40.250.10">
    <property type="entry name" value="Rhodanese-like domain"/>
    <property type="match status" value="1"/>
</dbReference>
<evidence type="ECO:0000313" key="2">
    <source>
        <dbReference type="EMBL" id="KAK4524336.1"/>
    </source>
</evidence>
<dbReference type="PANTHER" id="PTHR10828:SF38">
    <property type="entry name" value="ARSENICAL-RESISTANCE PROTEIN 2-RELATED"/>
    <property type="match status" value="1"/>
</dbReference>
<dbReference type="EMBL" id="JANCYU010000023">
    <property type="protein sequence ID" value="KAK4524336.1"/>
    <property type="molecule type" value="Genomic_DNA"/>
</dbReference>
<protein>
    <recommendedName>
        <fullName evidence="1">Rhodanese domain-containing protein</fullName>
    </recommendedName>
</protein>
<evidence type="ECO:0000259" key="1">
    <source>
        <dbReference type="PROSITE" id="PS50206"/>
    </source>
</evidence>
<dbReference type="AlphaFoldDB" id="A0AAV9IAR6"/>
<accession>A0AAV9IAR6</accession>
<comment type="caution">
    <text evidence="2">The sequence shown here is derived from an EMBL/GenBank/DDBJ whole genome shotgun (WGS) entry which is preliminary data.</text>
</comment>
<dbReference type="InterPro" id="IPR036873">
    <property type="entry name" value="Rhodanese-like_dom_sf"/>
</dbReference>
<dbReference type="PANTHER" id="PTHR10828">
    <property type="entry name" value="M-PHASE INDUCER PHOSPHATASE DUAL SPECIFICITY PHOSPHATASE CDC25"/>
    <property type="match status" value="1"/>
</dbReference>
<dbReference type="PROSITE" id="PS50206">
    <property type="entry name" value="RHODANESE_3"/>
    <property type="match status" value="1"/>
</dbReference>
<dbReference type="Proteomes" id="UP001300502">
    <property type="component" value="Unassembled WGS sequence"/>
</dbReference>
<proteinExistence type="predicted"/>
<feature type="domain" description="Rhodanese" evidence="1">
    <location>
        <begin position="27"/>
        <end position="132"/>
    </location>
</feature>
<dbReference type="SMART" id="SM00450">
    <property type="entry name" value="RHOD"/>
    <property type="match status" value="1"/>
</dbReference>